<feature type="transmembrane region" description="Helical" evidence="5">
    <location>
        <begin position="48"/>
        <end position="70"/>
    </location>
</feature>
<accession>A0A427TKX2</accession>
<dbReference type="Proteomes" id="UP000267081">
    <property type="component" value="Unassembled WGS sequence"/>
</dbReference>
<name>A0A427TKX2_9PSEU</name>
<dbReference type="EMBL" id="RSEC01000013">
    <property type="protein sequence ID" value="RSD25044.1"/>
    <property type="molecule type" value="Genomic_DNA"/>
</dbReference>
<feature type="transmembrane region" description="Helical" evidence="5">
    <location>
        <begin position="372"/>
        <end position="391"/>
    </location>
</feature>
<evidence type="ECO:0000256" key="4">
    <source>
        <dbReference type="ARBA" id="ARBA00023136"/>
    </source>
</evidence>
<dbReference type="OrthoDB" id="4989419at2"/>
<dbReference type="AlphaFoldDB" id="A0A427TKX2"/>
<feature type="transmembrane region" description="Helical" evidence="5">
    <location>
        <begin position="107"/>
        <end position="127"/>
    </location>
</feature>
<proteinExistence type="predicted"/>
<dbReference type="InterPro" id="IPR049453">
    <property type="entry name" value="Memb_transporter_dom"/>
</dbReference>
<evidence type="ECO:0000259" key="6">
    <source>
        <dbReference type="Pfam" id="PF13515"/>
    </source>
</evidence>
<feature type="transmembrane region" description="Helical" evidence="5">
    <location>
        <begin position="134"/>
        <end position="150"/>
    </location>
</feature>
<evidence type="ECO:0000256" key="3">
    <source>
        <dbReference type="ARBA" id="ARBA00022989"/>
    </source>
</evidence>
<feature type="transmembrane region" description="Helical" evidence="5">
    <location>
        <begin position="276"/>
        <end position="300"/>
    </location>
</feature>
<feature type="transmembrane region" description="Helical" evidence="5">
    <location>
        <begin position="403"/>
        <end position="421"/>
    </location>
</feature>
<feature type="transmembrane region" description="Helical" evidence="5">
    <location>
        <begin position="334"/>
        <end position="360"/>
    </location>
</feature>
<comment type="caution">
    <text evidence="7">The sequence shown here is derived from an EMBL/GenBank/DDBJ whole genome shotgun (WGS) entry which is preliminary data.</text>
</comment>
<evidence type="ECO:0000256" key="5">
    <source>
        <dbReference type="SAM" id="Phobius"/>
    </source>
</evidence>
<evidence type="ECO:0000256" key="2">
    <source>
        <dbReference type="ARBA" id="ARBA00022692"/>
    </source>
</evidence>
<evidence type="ECO:0000313" key="7">
    <source>
        <dbReference type="EMBL" id="RSD25044.1"/>
    </source>
</evidence>
<organism evidence="7 8">
    <name type="scientific">Amycolatopsis eburnea</name>
    <dbReference type="NCBI Taxonomy" id="2267691"/>
    <lineage>
        <taxon>Bacteria</taxon>
        <taxon>Bacillati</taxon>
        <taxon>Actinomycetota</taxon>
        <taxon>Actinomycetes</taxon>
        <taxon>Pseudonocardiales</taxon>
        <taxon>Pseudonocardiaceae</taxon>
        <taxon>Amycolatopsis</taxon>
    </lineage>
</organism>
<gene>
    <name evidence="7" type="ORF">EIY87_03310</name>
</gene>
<sequence>MGPVPPERPDPLPRIARPRALLFALPAAGRRWSAGLRAAAAVGVPGAATVLTGHADIALFVTFGAFAVLYGEGRPYRVRARVVLTAAVTLVLAAALGTLAGEVGGEAAVIIVVTVVGVLAVYAVDALRLGPPGALFFALVCGGATVATEAGADPVAIIVCTALGGLASAAVSMAGILADKTKPERAAVQRAVAAVEAAGDNPTAEARHAAGSSVSAAWNAVHDAGHEAGSELATTLIAAHRRFADAAGNPDEATLPLPRPAVGYRLRRSATFRSHAMVTAARVGVTCAAAGSLSAGLGLARPHWAILSALVVLQQGTDRVRANVRGLQRFAGTAVGLGVFAAVSALAPAGLALVATIAVLQFCIELFVPRNYAVAVVFITPVALLAGGAAASGPAGPVLRDRLVETVLGVALAVLAQYLLAPHAHRATFRWTETRIRAAARAVLETRDRAARRDLQFELEGATRAAVDSAHNDVRWTRDHWPAHAALVHLGYDLLAACWAGRVDPARWTPAFQSPAQTRRN</sequence>
<reference evidence="7 8" key="1">
    <citation type="submission" date="2018-12" db="EMBL/GenBank/DDBJ databases">
        <title>Amycolatopsis eburnea sp. nov. actinomycete associate with arbuscular mycorrhiza fungal spore.</title>
        <authorList>
            <person name="Lumyong S."/>
            <person name="Chaiya L."/>
        </authorList>
    </citation>
    <scope>NUCLEOTIDE SEQUENCE [LARGE SCALE GENOMIC DNA]</scope>
    <source>
        <strain evidence="7 8">GLM-1</strain>
    </source>
</reference>
<feature type="transmembrane region" description="Helical" evidence="5">
    <location>
        <begin position="82"/>
        <end position="101"/>
    </location>
</feature>
<feature type="transmembrane region" description="Helical" evidence="5">
    <location>
        <begin position="156"/>
        <end position="178"/>
    </location>
</feature>
<feature type="domain" description="Integral membrane bound transporter" evidence="6">
    <location>
        <begin position="292"/>
        <end position="415"/>
    </location>
</feature>
<dbReference type="GO" id="GO:0016020">
    <property type="term" value="C:membrane"/>
    <property type="evidence" value="ECO:0007669"/>
    <property type="project" value="UniProtKB-SubCell"/>
</dbReference>
<protein>
    <submittedName>
        <fullName evidence="7">FUSC family protein</fullName>
    </submittedName>
</protein>
<keyword evidence="2 5" id="KW-0812">Transmembrane</keyword>
<comment type="subcellular location">
    <subcellularLocation>
        <location evidence="1">Membrane</location>
        <topology evidence="1">Multi-pass membrane protein</topology>
    </subcellularLocation>
</comment>
<evidence type="ECO:0000256" key="1">
    <source>
        <dbReference type="ARBA" id="ARBA00004141"/>
    </source>
</evidence>
<dbReference type="Pfam" id="PF13515">
    <property type="entry name" value="FUSC_2"/>
    <property type="match status" value="1"/>
</dbReference>
<keyword evidence="8" id="KW-1185">Reference proteome</keyword>
<keyword evidence="4 5" id="KW-0472">Membrane</keyword>
<keyword evidence="3 5" id="KW-1133">Transmembrane helix</keyword>
<evidence type="ECO:0000313" key="8">
    <source>
        <dbReference type="Proteomes" id="UP000267081"/>
    </source>
</evidence>